<reference evidence="2" key="1">
    <citation type="submission" date="2022-07" db="EMBL/GenBank/DDBJ databases">
        <title>Genome Sequence of Agrocybe chaxingu.</title>
        <authorList>
            <person name="Buettner E."/>
        </authorList>
    </citation>
    <scope>NUCLEOTIDE SEQUENCE</scope>
    <source>
        <strain evidence="2">MP-N11</strain>
    </source>
</reference>
<keyword evidence="3" id="KW-1185">Reference proteome</keyword>
<name>A0A9W8TCY9_9AGAR</name>
<evidence type="ECO:0000256" key="1">
    <source>
        <dbReference type="ARBA" id="ARBA00022803"/>
    </source>
</evidence>
<protein>
    <submittedName>
        <fullName evidence="2">Uncharacterized protein</fullName>
    </submittedName>
</protein>
<dbReference type="Gene3D" id="1.25.40.10">
    <property type="entry name" value="Tetratricopeptide repeat domain"/>
    <property type="match status" value="1"/>
</dbReference>
<dbReference type="PANTHER" id="PTHR46423">
    <property type="entry name" value="RNA POLYMERASE II-ASSOCIATED PROTEIN 3"/>
    <property type="match status" value="1"/>
</dbReference>
<sequence length="417" mass="46289">MPPKSPEKRSKKAGSGFPGLDPKLFQAIKKIPPNPVTGKVDILDIVKYMEQNPNDAELNELVETVGRLDMNKPKVDLETYDYKALGSTIKHLSSWVIQLENTGFVDANGQPIEPDQAQNSSGVRPTFAIYCYDDKTAYRITSQCVGLPDSNFVLETLKRAIAEPTIPLKPCLPWFLLISIKLAPHVPILKPFLDSLPAPFHWRVETREEAQGVNDGVHSLNEAGVRNGLVLAEKAKVAGNKAFSQKDRKAAVKAYGEALSWLLDVLAQKPDTADEEKAKKLQAVCYANRAAAYLIPGEGIDPMKALQDGKDAEKANSGYAKAYVRQATANQLLGKKDDALDAIARALRRKDLENDAGLVDRFIELMTDGKGLSDDEATFKKWILDVTINDRKSSERLSDIEGEWKRRCDQHFSKWKC</sequence>
<dbReference type="GO" id="GO:0101031">
    <property type="term" value="C:protein folding chaperone complex"/>
    <property type="evidence" value="ECO:0007669"/>
    <property type="project" value="TreeGrafter"/>
</dbReference>
<dbReference type="OrthoDB" id="2942533at2759"/>
<evidence type="ECO:0000313" key="3">
    <source>
        <dbReference type="Proteomes" id="UP001148786"/>
    </source>
</evidence>
<comment type="caution">
    <text evidence="2">The sequence shown here is derived from an EMBL/GenBank/DDBJ whole genome shotgun (WGS) entry which is preliminary data.</text>
</comment>
<keyword evidence="1" id="KW-0802">TPR repeat</keyword>
<dbReference type="EMBL" id="JANKHO010000090">
    <property type="protein sequence ID" value="KAJ3515562.1"/>
    <property type="molecule type" value="Genomic_DNA"/>
</dbReference>
<gene>
    <name evidence="2" type="ORF">NLJ89_g1675</name>
</gene>
<dbReference type="PANTHER" id="PTHR46423:SF1">
    <property type="entry name" value="RNA POLYMERASE II-ASSOCIATED PROTEIN 3"/>
    <property type="match status" value="1"/>
</dbReference>
<dbReference type="SUPFAM" id="SSF48452">
    <property type="entry name" value="TPR-like"/>
    <property type="match status" value="1"/>
</dbReference>
<evidence type="ECO:0000313" key="2">
    <source>
        <dbReference type="EMBL" id="KAJ3515562.1"/>
    </source>
</evidence>
<dbReference type="Proteomes" id="UP001148786">
    <property type="component" value="Unassembled WGS sequence"/>
</dbReference>
<accession>A0A9W8TCY9</accession>
<dbReference type="AlphaFoldDB" id="A0A9W8TCY9"/>
<dbReference type="InterPro" id="IPR051966">
    <property type="entry name" value="RPAP3"/>
</dbReference>
<proteinExistence type="predicted"/>
<dbReference type="InterPro" id="IPR011990">
    <property type="entry name" value="TPR-like_helical_dom_sf"/>
</dbReference>
<organism evidence="2 3">
    <name type="scientific">Agrocybe chaxingu</name>
    <dbReference type="NCBI Taxonomy" id="84603"/>
    <lineage>
        <taxon>Eukaryota</taxon>
        <taxon>Fungi</taxon>
        <taxon>Dikarya</taxon>
        <taxon>Basidiomycota</taxon>
        <taxon>Agaricomycotina</taxon>
        <taxon>Agaricomycetes</taxon>
        <taxon>Agaricomycetidae</taxon>
        <taxon>Agaricales</taxon>
        <taxon>Agaricineae</taxon>
        <taxon>Strophariaceae</taxon>
        <taxon>Agrocybe</taxon>
    </lineage>
</organism>